<dbReference type="PANTHER" id="PTHR10828">
    <property type="entry name" value="M-PHASE INDUCER PHOSPHATASE DUAL SPECIFICITY PHOSPHATASE CDC25"/>
    <property type="match status" value="1"/>
</dbReference>
<evidence type="ECO:0000256" key="7">
    <source>
        <dbReference type="ARBA" id="ARBA00051722"/>
    </source>
</evidence>
<keyword evidence="5 8" id="KW-0904">Protein phosphatase</keyword>
<feature type="compositionally biased region" description="Polar residues" evidence="9">
    <location>
        <begin position="382"/>
        <end position="399"/>
    </location>
</feature>
<dbReference type="PRINTS" id="PR00716">
    <property type="entry name" value="MPIPHPHTASE"/>
</dbReference>
<dbReference type="HOGENOM" id="CLU_548886_0_0_1"/>
<dbReference type="GO" id="GO:0110032">
    <property type="term" value="P:positive regulation of G2/MI transition of meiotic cell cycle"/>
    <property type="evidence" value="ECO:0007669"/>
    <property type="project" value="TreeGrafter"/>
</dbReference>
<dbReference type="AlphaFoldDB" id="G0M954"/>
<accession>G0M954</accession>
<evidence type="ECO:0000256" key="9">
    <source>
        <dbReference type="SAM" id="MobiDB-lite"/>
    </source>
</evidence>
<dbReference type="FunFam" id="3.40.250.10:FF:000021">
    <property type="entry name" value="M-phase inducer phosphatase cdc-25.2"/>
    <property type="match status" value="1"/>
</dbReference>
<dbReference type="GO" id="GO:0051301">
    <property type="term" value="P:cell division"/>
    <property type="evidence" value="ECO:0007669"/>
    <property type="project" value="UniProtKB-UniRule"/>
</dbReference>
<dbReference type="EC" id="3.1.3.48" evidence="8"/>
<dbReference type="GO" id="GO:0005634">
    <property type="term" value="C:nucleus"/>
    <property type="evidence" value="ECO:0007669"/>
    <property type="project" value="TreeGrafter"/>
</dbReference>
<evidence type="ECO:0000256" key="1">
    <source>
        <dbReference type="ARBA" id="ARBA00011065"/>
    </source>
</evidence>
<feature type="region of interest" description="Disordered" evidence="9">
    <location>
        <begin position="382"/>
        <end position="511"/>
    </location>
</feature>
<dbReference type="InterPro" id="IPR000751">
    <property type="entry name" value="MPI_Phosphatase"/>
</dbReference>
<proteinExistence type="inferred from homology"/>
<dbReference type="SUPFAM" id="SSF52821">
    <property type="entry name" value="Rhodanese/Cell cycle control phosphatase"/>
    <property type="match status" value="1"/>
</dbReference>
<evidence type="ECO:0000313" key="12">
    <source>
        <dbReference type="Proteomes" id="UP000008068"/>
    </source>
</evidence>
<evidence type="ECO:0000256" key="5">
    <source>
        <dbReference type="ARBA" id="ARBA00022912"/>
    </source>
</evidence>
<dbReference type="InterPro" id="IPR001763">
    <property type="entry name" value="Rhodanese-like_dom"/>
</dbReference>
<feature type="compositionally biased region" description="Polar residues" evidence="9">
    <location>
        <begin position="494"/>
        <end position="511"/>
    </location>
</feature>
<feature type="compositionally biased region" description="Polar residues" evidence="9">
    <location>
        <begin position="443"/>
        <end position="457"/>
    </location>
</feature>
<feature type="domain" description="Rhodanese" evidence="10">
    <location>
        <begin position="231"/>
        <end position="337"/>
    </location>
</feature>
<keyword evidence="12" id="KW-1185">Reference proteome</keyword>
<evidence type="ECO:0000256" key="8">
    <source>
        <dbReference type="RuleBase" id="RU368028"/>
    </source>
</evidence>
<dbReference type="eggNOG" id="KOG3772">
    <property type="taxonomic scope" value="Eukaryota"/>
</dbReference>
<dbReference type="Proteomes" id="UP000008068">
    <property type="component" value="Unassembled WGS sequence"/>
</dbReference>
<dbReference type="InterPro" id="IPR036873">
    <property type="entry name" value="Rhodanese-like_dom_sf"/>
</dbReference>
<evidence type="ECO:0000259" key="10">
    <source>
        <dbReference type="PROSITE" id="PS50206"/>
    </source>
</evidence>
<dbReference type="PANTHER" id="PTHR10828:SF76">
    <property type="entry name" value="M-PHASE INDUCER PHOSPHATASE"/>
    <property type="match status" value="1"/>
</dbReference>
<dbReference type="OrthoDB" id="26523at2759"/>
<feature type="region of interest" description="Disordered" evidence="9">
    <location>
        <begin position="1"/>
        <end position="27"/>
    </location>
</feature>
<organism evidence="12">
    <name type="scientific">Caenorhabditis brenneri</name>
    <name type="common">Nematode worm</name>
    <dbReference type="NCBI Taxonomy" id="135651"/>
    <lineage>
        <taxon>Eukaryota</taxon>
        <taxon>Metazoa</taxon>
        <taxon>Ecdysozoa</taxon>
        <taxon>Nematoda</taxon>
        <taxon>Chromadorea</taxon>
        <taxon>Rhabditida</taxon>
        <taxon>Rhabditina</taxon>
        <taxon>Rhabditomorpha</taxon>
        <taxon>Rhabditoidea</taxon>
        <taxon>Rhabditidae</taxon>
        <taxon>Peloderinae</taxon>
        <taxon>Caenorhabditis</taxon>
    </lineage>
</organism>
<dbReference type="STRING" id="135651.G0M954"/>
<comment type="function">
    <text evidence="8">Tyrosine protein phosphatase which functions as a dosage-dependent inducer of mitotic progression.</text>
</comment>
<dbReference type="GO" id="GO:0005737">
    <property type="term" value="C:cytoplasm"/>
    <property type="evidence" value="ECO:0007669"/>
    <property type="project" value="TreeGrafter"/>
</dbReference>
<dbReference type="Pfam" id="PF00581">
    <property type="entry name" value="Rhodanese"/>
    <property type="match status" value="1"/>
</dbReference>
<dbReference type="GO" id="GO:0000086">
    <property type="term" value="P:G2/M transition of mitotic cell cycle"/>
    <property type="evidence" value="ECO:0007669"/>
    <property type="project" value="TreeGrafter"/>
</dbReference>
<keyword evidence="4 8" id="KW-0378">Hydrolase</keyword>
<dbReference type="CDD" id="cd01530">
    <property type="entry name" value="Cdc25"/>
    <property type="match status" value="1"/>
</dbReference>
<sequence>MSLESNERSAQSENVSPLSRKGGNVQKSISLRREVSCRIKLFNDEEAQLPSPELTIPPSNKESKERTPIPYNRKRVRDDAGRAVSYYYEDELPNKKPQRSLVEDYYEEMEVDYENAIAVENTEREGNFIDDLFKDVTRNPSNFAKPRASLWGKTKSFTVRRKTDSSLNTMMEMEEDEGWEAERNEASIYDKSHLTVDYHLKAVETADSTCFRQIDSEDLKNLLLSHTEASFNAKYILIDCRYPFEYRGGHIKYATNFFDPNNIAELFYNEDDTVKHRRIPIFYCEFSQKRGPSMAEALREYDRYVHRNNYPNVSFPEMYVLHKGYRQFFKVGRTINRSLCFPDRYVEMYNDRFTNELKLYPFHKSGRIGQSVLRMNSAPVNLVSSRNNPRHQSTSNKPSTIPEGGEGEMSPAKGPAPQSRQITKTPSQRGGIDKNNRVVRSLFSENTDSPTSEQIKTSIREQQQKQQRQPQQDDVNEEEDLGREMGHLVVAESAPQTPTTSLQFNEENSPT</sequence>
<dbReference type="FunCoup" id="G0M954">
    <property type="interactions" value="192"/>
</dbReference>
<dbReference type="SMART" id="SM00450">
    <property type="entry name" value="RHOD"/>
    <property type="match status" value="1"/>
</dbReference>
<name>G0M954_CAEBE</name>
<dbReference type="EMBL" id="GL379787">
    <property type="protein sequence ID" value="EGT30998.1"/>
    <property type="molecule type" value="Genomic_DNA"/>
</dbReference>
<keyword evidence="3 8" id="KW-0498">Mitosis</keyword>
<evidence type="ECO:0000313" key="11">
    <source>
        <dbReference type="EMBL" id="EGT30998.1"/>
    </source>
</evidence>
<evidence type="ECO:0000256" key="3">
    <source>
        <dbReference type="ARBA" id="ARBA00022776"/>
    </source>
</evidence>
<dbReference type="PROSITE" id="PS50206">
    <property type="entry name" value="RHODANESE_3"/>
    <property type="match status" value="1"/>
</dbReference>
<protein>
    <recommendedName>
        <fullName evidence="8">M-phase inducer phosphatase</fullName>
        <ecNumber evidence="8">3.1.3.48</ecNumber>
    </recommendedName>
</protein>
<reference evidence="12" key="1">
    <citation type="submission" date="2011-07" db="EMBL/GenBank/DDBJ databases">
        <authorList>
            <consortium name="Caenorhabditis brenneri Sequencing and Analysis Consortium"/>
            <person name="Wilson R.K."/>
        </authorList>
    </citation>
    <scope>NUCLEOTIDE SEQUENCE [LARGE SCALE GENOMIC DNA]</scope>
    <source>
        <strain evidence="12">PB2801</strain>
    </source>
</reference>
<evidence type="ECO:0000256" key="6">
    <source>
        <dbReference type="ARBA" id="ARBA00023306"/>
    </source>
</evidence>
<comment type="similarity">
    <text evidence="1 8">Belongs to the MPI phosphatase family.</text>
</comment>
<comment type="catalytic activity">
    <reaction evidence="7 8">
        <text>O-phospho-L-tyrosyl-[protein] + H2O = L-tyrosyl-[protein] + phosphate</text>
        <dbReference type="Rhea" id="RHEA:10684"/>
        <dbReference type="Rhea" id="RHEA-COMP:10136"/>
        <dbReference type="Rhea" id="RHEA-COMP:20101"/>
        <dbReference type="ChEBI" id="CHEBI:15377"/>
        <dbReference type="ChEBI" id="CHEBI:43474"/>
        <dbReference type="ChEBI" id="CHEBI:46858"/>
        <dbReference type="ChEBI" id="CHEBI:61978"/>
        <dbReference type="EC" id="3.1.3.48"/>
    </reaction>
</comment>
<gene>
    <name evidence="11" type="ORF">CAEBREN_09297</name>
</gene>
<dbReference type="InParanoid" id="G0M954"/>
<dbReference type="GO" id="GO:0010971">
    <property type="term" value="P:positive regulation of G2/M transition of mitotic cell cycle"/>
    <property type="evidence" value="ECO:0007669"/>
    <property type="project" value="TreeGrafter"/>
</dbReference>
<evidence type="ECO:0000256" key="2">
    <source>
        <dbReference type="ARBA" id="ARBA00022618"/>
    </source>
</evidence>
<feature type="compositionally biased region" description="Polar residues" evidence="9">
    <location>
        <begin position="8"/>
        <end position="17"/>
    </location>
</feature>
<dbReference type="GO" id="GO:0004725">
    <property type="term" value="F:protein tyrosine phosphatase activity"/>
    <property type="evidence" value="ECO:0007669"/>
    <property type="project" value="UniProtKB-UniRule"/>
</dbReference>
<feature type="region of interest" description="Disordered" evidence="9">
    <location>
        <begin position="47"/>
        <end position="69"/>
    </location>
</feature>
<feature type="compositionally biased region" description="Polar residues" evidence="9">
    <location>
        <begin position="418"/>
        <end position="428"/>
    </location>
</feature>
<dbReference type="Gene3D" id="3.40.250.10">
    <property type="entry name" value="Rhodanese-like domain"/>
    <property type="match status" value="1"/>
</dbReference>
<keyword evidence="2 8" id="KW-0132">Cell division</keyword>
<keyword evidence="6 8" id="KW-0131">Cell cycle</keyword>
<evidence type="ECO:0000256" key="4">
    <source>
        <dbReference type="ARBA" id="ARBA00022801"/>
    </source>
</evidence>